<dbReference type="InterPro" id="IPR007712">
    <property type="entry name" value="RelE/ParE_toxin"/>
</dbReference>
<keyword evidence="1" id="KW-1277">Toxin-antitoxin system</keyword>
<protein>
    <submittedName>
        <fullName evidence="2">Type II toxin-antitoxin system RelE/ParE family toxin</fullName>
    </submittedName>
</protein>
<dbReference type="InterPro" id="IPR035093">
    <property type="entry name" value="RelE/ParE_toxin_dom_sf"/>
</dbReference>
<dbReference type="Pfam" id="PF05016">
    <property type="entry name" value="ParE_toxin"/>
    <property type="match status" value="1"/>
</dbReference>
<dbReference type="EMBL" id="JACWMX010000005">
    <property type="protein sequence ID" value="MBD1393917.1"/>
    <property type="molecule type" value="Genomic_DNA"/>
</dbReference>
<dbReference type="Proteomes" id="UP000619078">
    <property type="component" value="Unassembled WGS sequence"/>
</dbReference>
<keyword evidence="3" id="KW-1185">Reference proteome</keyword>
<comment type="caution">
    <text evidence="2">The sequence shown here is derived from an EMBL/GenBank/DDBJ whole genome shotgun (WGS) entry which is preliminary data.</text>
</comment>
<dbReference type="Gene3D" id="3.30.2310.20">
    <property type="entry name" value="RelE-like"/>
    <property type="match status" value="1"/>
</dbReference>
<dbReference type="AlphaFoldDB" id="A0A926NRY7"/>
<evidence type="ECO:0000256" key="1">
    <source>
        <dbReference type="ARBA" id="ARBA00022649"/>
    </source>
</evidence>
<name>A0A926NRY7_9SPHI</name>
<accession>A0A926NRY7</accession>
<gene>
    <name evidence="2" type="ORF">IDJ76_12485</name>
</gene>
<evidence type="ECO:0000313" key="3">
    <source>
        <dbReference type="Proteomes" id="UP000619078"/>
    </source>
</evidence>
<proteinExistence type="predicted"/>
<evidence type="ECO:0000313" key="2">
    <source>
        <dbReference type="EMBL" id="MBD1393917.1"/>
    </source>
</evidence>
<dbReference type="RefSeq" id="WP_191163668.1">
    <property type="nucleotide sequence ID" value="NZ_JACWMX010000005.1"/>
</dbReference>
<sequence>MENVIFSVKAEKELLASWEWYEEQQAELGDRFIREVQRKISFVIRNPLHYPLKGRHREAKIEIFPFIITYAVQANDLFIKITSVFHTSRHPEQK</sequence>
<reference evidence="2" key="1">
    <citation type="submission" date="2020-09" db="EMBL/GenBank/DDBJ databases">
        <title>Novel species of Mucilaginibacter isolated from a glacier on the Tibetan Plateau.</title>
        <authorList>
            <person name="Liu Q."/>
            <person name="Xin Y.-H."/>
        </authorList>
    </citation>
    <scope>NUCLEOTIDE SEQUENCE</scope>
    <source>
        <strain evidence="2">ZB1P21</strain>
    </source>
</reference>
<organism evidence="2 3">
    <name type="scientific">Mucilaginibacter glaciei</name>
    <dbReference type="NCBI Taxonomy" id="2772109"/>
    <lineage>
        <taxon>Bacteria</taxon>
        <taxon>Pseudomonadati</taxon>
        <taxon>Bacteroidota</taxon>
        <taxon>Sphingobacteriia</taxon>
        <taxon>Sphingobacteriales</taxon>
        <taxon>Sphingobacteriaceae</taxon>
        <taxon>Mucilaginibacter</taxon>
    </lineage>
</organism>